<dbReference type="Proteomes" id="UP001437256">
    <property type="component" value="Unassembled WGS sequence"/>
</dbReference>
<accession>A0ABR2Z5S8</accession>
<dbReference type="EMBL" id="JBBXMP010001343">
    <property type="protein sequence ID" value="KAL0056555.1"/>
    <property type="molecule type" value="Genomic_DNA"/>
</dbReference>
<proteinExistence type="predicted"/>
<gene>
    <name evidence="2" type="ORF">AAF712_016840</name>
</gene>
<evidence type="ECO:0000313" key="2">
    <source>
        <dbReference type="EMBL" id="KAL0056555.1"/>
    </source>
</evidence>
<feature type="compositionally biased region" description="Acidic residues" evidence="1">
    <location>
        <begin position="26"/>
        <end position="49"/>
    </location>
</feature>
<name>A0ABR2Z5S8_9AGAR</name>
<feature type="region of interest" description="Disordered" evidence="1">
    <location>
        <begin position="1"/>
        <end position="68"/>
    </location>
</feature>
<evidence type="ECO:0000313" key="3">
    <source>
        <dbReference type="Proteomes" id="UP001437256"/>
    </source>
</evidence>
<feature type="non-terminal residue" evidence="2">
    <location>
        <position position="142"/>
    </location>
</feature>
<keyword evidence="3" id="KW-1185">Reference proteome</keyword>
<organism evidence="2 3">
    <name type="scientific">Marasmius tenuissimus</name>
    <dbReference type="NCBI Taxonomy" id="585030"/>
    <lineage>
        <taxon>Eukaryota</taxon>
        <taxon>Fungi</taxon>
        <taxon>Dikarya</taxon>
        <taxon>Basidiomycota</taxon>
        <taxon>Agaricomycotina</taxon>
        <taxon>Agaricomycetes</taxon>
        <taxon>Agaricomycetidae</taxon>
        <taxon>Agaricales</taxon>
        <taxon>Marasmiineae</taxon>
        <taxon>Marasmiaceae</taxon>
        <taxon>Marasmius</taxon>
    </lineage>
</organism>
<comment type="caution">
    <text evidence="2">The sequence shown here is derived from an EMBL/GenBank/DDBJ whole genome shotgun (WGS) entry which is preliminary data.</text>
</comment>
<protein>
    <submittedName>
        <fullName evidence="2">Uncharacterized protein</fullName>
    </submittedName>
</protein>
<reference evidence="2 3" key="1">
    <citation type="submission" date="2024-05" db="EMBL/GenBank/DDBJ databases">
        <title>A draft genome resource for the thread blight pathogen Marasmius tenuissimus strain MS-2.</title>
        <authorList>
            <person name="Yulfo-Soto G.E."/>
            <person name="Baruah I.K."/>
            <person name="Amoako-Attah I."/>
            <person name="Bukari Y."/>
            <person name="Meinhardt L.W."/>
            <person name="Bailey B.A."/>
            <person name="Cohen S.P."/>
        </authorList>
    </citation>
    <scope>NUCLEOTIDE SEQUENCE [LARGE SCALE GENOMIC DNA]</scope>
    <source>
        <strain evidence="2 3">MS-2</strain>
    </source>
</reference>
<sequence>MALWFAGTETESDIDPVDECGPLFVDSEDDSESDGDNEKDDGMNDEGGSEVECGSGMKVDPTESYTSPTEANMTYVQSVQAEPVEAEPELNSRGIPKRQIKRRLAELDKAAEIECRDEGCENTKFESGEEILSCSAPGCEMK</sequence>
<evidence type="ECO:0000256" key="1">
    <source>
        <dbReference type="SAM" id="MobiDB-lite"/>
    </source>
</evidence>